<feature type="signal peptide" evidence="1">
    <location>
        <begin position="1"/>
        <end position="18"/>
    </location>
</feature>
<evidence type="ECO:0000313" key="2">
    <source>
        <dbReference type="EMBL" id="ABZ76314.1"/>
    </source>
</evidence>
<gene>
    <name evidence="2" type="ordered locus">Shal_1748</name>
</gene>
<keyword evidence="1" id="KW-0732">Signal</keyword>
<dbReference type="InterPro" id="IPR025731">
    <property type="entry name" value="YecR-like"/>
</dbReference>
<dbReference type="RefSeq" id="WP_012276849.1">
    <property type="nucleotide sequence ID" value="NC_010334.1"/>
</dbReference>
<dbReference type="KEGG" id="shl:Shal_1748"/>
<keyword evidence="3" id="KW-1185">Reference proteome</keyword>
<accession>B0TQR9</accession>
<keyword evidence="2" id="KW-0449">Lipoprotein</keyword>
<evidence type="ECO:0000256" key="1">
    <source>
        <dbReference type="SAM" id="SignalP"/>
    </source>
</evidence>
<evidence type="ECO:0000313" key="3">
    <source>
        <dbReference type="Proteomes" id="UP000001317"/>
    </source>
</evidence>
<proteinExistence type="predicted"/>
<dbReference type="PROSITE" id="PS51257">
    <property type="entry name" value="PROKAR_LIPOPROTEIN"/>
    <property type="match status" value="1"/>
</dbReference>
<protein>
    <submittedName>
        <fullName evidence="2">Lipoprotein</fullName>
    </submittedName>
</protein>
<reference evidence="2" key="1">
    <citation type="submission" date="2008-01" db="EMBL/GenBank/DDBJ databases">
        <title>Complete sequence of Shewanella halifaxensis HAW-EB4.</title>
        <authorList>
            <consortium name="US DOE Joint Genome Institute"/>
            <person name="Copeland A."/>
            <person name="Lucas S."/>
            <person name="Lapidus A."/>
            <person name="Glavina del Rio T."/>
            <person name="Dalin E."/>
            <person name="Tice H."/>
            <person name="Bruce D."/>
            <person name="Goodwin L."/>
            <person name="Pitluck S."/>
            <person name="Sims D."/>
            <person name="Brettin T."/>
            <person name="Detter J.C."/>
            <person name="Han C."/>
            <person name="Kuske C.R."/>
            <person name="Schmutz J."/>
            <person name="Larimer F."/>
            <person name="Land M."/>
            <person name="Hauser L."/>
            <person name="Kyrpides N."/>
            <person name="Kim E."/>
            <person name="Zhao J.-S."/>
            <person name="Richardson P."/>
        </authorList>
    </citation>
    <scope>NUCLEOTIDE SEQUENCE [LARGE SCALE GENOMIC DNA]</scope>
    <source>
        <strain evidence="2">HAW-EB4</strain>
    </source>
</reference>
<organism evidence="2 3">
    <name type="scientific">Shewanella halifaxensis (strain HAW-EB4)</name>
    <dbReference type="NCBI Taxonomy" id="458817"/>
    <lineage>
        <taxon>Bacteria</taxon>
        <taxon>Pseudomonadati</taxon>
        <taxon>Pseudomonadota</taxon>
        <taxon>Gammaproteobacteria</taxon>
        <taxon>Alteromonadales</taxon>
        <taxon>Shewanellaceae</taxon>
        <taxon>Shewanella</taxon>
    </lineage>
</organism>
<dbReference type="STRING" id="458817.Shal_1748"/>
<dbReference type="AlphaFoldDB" id="B0TQR9"/>
<sequence>MKKILMAFFITTSVTVFTGCASAPKNFTLDTFSGSRSDGVIEMGYLGGYGWVKNVNWAATGELASQRCRSWGYEDAERFGLGHAICIEDNGAGGAFKMCTTAKYTVEYQCTGKMIID</sequence>
<dbReference type="EMBL" id="CP000931">
    <property type="protein sequence ID" value="ABZ76314.1"/>
    <property type="molecule type" value="Genomic_DNA"/>
</dbReference>
<dbReference type="OrthoDB" id="8607336at2"/>
<name>B0TQR9_SHEHH</name>
<feature type="chain" id="PRO_5002756701" evidence="1">
    <location>
        <begin position="19"/>
        <end position="117"/>
    </location>
</feature>
<dbReference type="Proteomes" id="UP000001317">
    <property type="component" value="Chromosome"/>
</dbReference>
<dbReference type="HOGENOM" id="CLU_145367_1_0_6"/>
<dbReference type="Pfam" id="PF13992">
    <property type="entry name" value="YecR"/>
    <property type="match status" value="1"/>
</dbReference>